<gene>
    <name evidence="3" type="ORF">ALTATR162_LOCUS2366</name>
</gene>
<dbReference type="RefSeq" id="XP_043165905.1">
    <property type="nucleotide sequence ID" value="XM_043309970.1"/>
</dbReference>
<proteinExistence type="predicted"/>
<evidence type="ECO:0000256" key="1">
    <source>
        <dbReference type="SAM" id="MobiDB-lite"/>
    </source>
</evidence>
<protein>
    <submittedName>
        <fullName evidence="3">Uncharacterized protein</fullName>
    </submittedName>
</protein>
<keyword evidence="4" id="KW-1185">Reference proteome</keyword>
<accession>A0A8J2HZ10</accession>
<dbReference type="GeneID" id="67013803"/>
<dbReference type="Proteomes" id="UP000676310">
    <property type="component" value="Unassembled WGS sequence"/>
</dbReference>
<sequence length="201" mass="23315">MELDSFELLAFFLCTSMFGLLFSVWSETELIADREITLLIAVFITVVIALLARLSTNRALTNFLTDNVGGVHEKQLRDLTEAHRRHIASLKHESNREHLRLRSDVNIAALKFDRLYNEHDYISSMYQEQMQHSQEQEDRIQYLEKKLQEFGQSTPATRAPFSAPPSQIRFSDPPRRQRPNDDFRFTTSAAPLTQVVETEDE</sequence>
<keyword evidence="2" id="KW-1133">Transmembrane helix</keyword>
<reference evidence="3" key="1">
    <citation type="submission" date="2021-05" db="EMBL/GenBank/DDBJ databases">
        <authorList>
            <person name="Stam R."/>
        </authorList>
    </citation>
    <scope>NUCLEOTIDE SEQUENCE</scope>
    <source>
        <strain evidence="3">CS162</strain>
    </source>
</reference>
<feature type="transmembrane region" description="Helical" evidence="2">
    <location>
        <begin position="36"/>
        <end position="54"/>
    </location>
</feature>
<dbReference type="EMBL" id="CAJRGZ010000015">
    <property type="protein sequence ID" value="CAG5149425.1"/>
    <property type="molecule type" value="Genomic_DNA"/>
</dbReference>
<name>A0A8J2HZ10_9PLEO</name>
<dbReference type="AlphaFoldDB" id="A0A8J2HZ10"/>
<organism evidence="3 4">
    <name type="scientific">Alternaria atra</name>
    <dbReference type="NCBI Taxonomy" id="119953"/>
    <lineage>
        <taxon>Eukaryota</taxon>
        <taxon>Fungi</taxon>
        <taxon>Dikarya</taxon>
        <taxon>Ascomycota</taxon>
        <taxon>Pezizomycotina</taxon>
        <taxon>Dothideomycetes</taxon>
        <taxon>Pleosporomycetidae</taxon>
        <taxon>Pleosporales</taxon>
        <taxon>Pleosporineae</taxon>
        <taxon>Pleosporaceae</taxon>
        <taxon>Alternaria</taxon>
        <taxon>Alternaria sect. Ulocladioides</taxon>
    </lineage>
</organism>
<evidence type="ECO:0000256" key="2">
    <source>
        <dbReference type="SAM" id="Phobius"/>
    </source>
</evidence>
<comment type="caution">
    <text evidence="3">The sequence shown here is derived from an EMBL/GenBank/DDBJ whole genome shotgun (WGS) entry which is preliminary data.</text>
</comment>
<dbReference type="OrthoDB" id="3776590at2759"/>
<keyword evidence="2" id="KW-0812">Transmembrane</keyword>
<feature type="compositionally biased region" description="Basic and acidic residues" evidence="1">
    <location>
        <begin position="172"/>
        <end position="184"/>
    </location>
</feature>
<evidence type="ECO:0000313" key="3">
    <source>
        <dbReference type="EMBL" id="CAG5149425.1"/>
    </source>
</evidence>
<evidence type="ECO:0000313" key="4">
    <source>
        <dbReference type="Proteomes" id="UP000676310"/>
    </source>
</evidence>
<feature type="region of interest" description="Disordered" evidence="1">
    <location>
        <begin position="153"/>
        <end position="201"/>
    </location>
</feature>
<keyword evidence="2" id="KW-0472">Membrane</keyword>